<evidence type="ECO:0000313" key="1">
    <source>
        <dbReference type="EMBL" id="CAD8119138.1"/>
    </source>
</evidence>
<dbReference type="Proteomes" id="UP000692954">
    <property type="component" value="Unassembled WGS sequence"/>
</dbReference>
<proteinExistence type="predicted"/>
<reference evidence="1" key="1">
    <citation type="submission" date="2021-01" db="EMBL/GenBank/DDBJ databases">
        <authorList>
            <consortium name="Genoscope - CEA"/>
            <person name="William W."/>
        </authorList>
    </citation>
    <scope>NUCLEOTIDE SEQUENCE</scope>
</reference>
<sequence length="151" mass="18038">MENCTPKDFRQILSILCYLNNQEINIKSDLSKKKVSFYQESFITWFQLNYDDDLLVMLQFIKDKAFDISQFPVPLQIIIQALIELFYDGEINTGLQQTLLKQFIFETKKNESLKQVIEAYIQYQGDISDEQFKLKTIIYFLFIQKYKSQLK</sequence>
<keyword evidence="2" id="KW-1185">Reference proteome</keyword>
<name>A0A8S1QTU8_9CILI</name>
<dbReference type="EMBL" id="CAJJDN010000120">
    <property type="protein sequence ID" value="CAD8119138.1"/>
    <property type="molecule type" value="Genomic_DNA"/>
</dbReference>
<accession>A0A8S1QTU8</accession>
<gene>
    <name evidence="1" type="ORF">PSON_ATCC_30995.1.T1200017</name>
</gene>
<protein>
    <submittedName>
        <fullName evidence="1">Uncharacterized protein</fullName>
    </submittedName>
</protein>
<organism evidence="1 2">
    <name type="scientific">Paramecium sonneborni</name>
    <dbReference type="NCBI Taxonomy" id="65129"/>
    <lineage>
        <taxon>Eukaryota</taxon>
        <taxon>Sar</taxon>
        <taxon>Alveolata</taxon>
        <taxon>Ciliophora</taxon>
        <taxon>Intramacronucleata</taxon>
        <taxon>Oligohymenophorea</taxon>
        <taxon>Peniculida</taxon>
        <taxon>Parameciidae</taxon>
        <taxon>Paramecium</taxon>
    </lineage>
</organism>
<dbReference type="AlphaFoldDB" id="A0A8S1QTU8"/>
<comment type="caution">
    <text evidence="1">The sequence shown here is derived from an EMBL/GenBank/DDBJ whole genome shotgun (WGS) entry which is preliminary data.</text>
</comment>
<evidence type="ECO:0000313" key="2">
    <source>
        <dbReference type="Proteomes" id="UP000692954"/>
    </source>
</evidence>